<keyword evidence="2" id="KW-0732">Signal</keyword>
<dbReference type="Proteomes" id="UP000288212">
    <property type="component" value="Unassembled WGS sequence"/>
</dbReference>
<accession>A0A432VQZ7</accession>
<name>A0A432VQZ7_9GAMM</name>
<dbReference type="RefSeq" id="WP_126793860.1">
    <property type="nucleotide sequence ID" value="NZ_PIPI01000008.1"/>
</dbReference>
<keyword evidence="4" id="KW-1185">Reference proteome</keyword>
<evidence type="ECO:0000256" key="2">
    <source>
        <dbReference type="SAM" id="SignalP"/>
    </source>
</evidence>
<protein>
    <submittedName>
        <fullName evidence="3">YjbH domain-containing protein</fullName>
    </submittedName>
</protein>
<comment type="caution">
    <text evidence="3">The sequence shown here is derived from an EMBL/GenBank/DDBJ whole genome shotgun (WGS) entry which is preliminary data.</text>
</comment>
<feature type="chain" id="PRO_5019414990" evidence="2">
    <location>
        <begin position="30"/>
        <end position="1071"/>
    </location>
</feature>
<feature type="region of interest" description="Disordered" evidence="1">
    <location>
        <begin position="359"/>
        <end position="394"/>
    </location>
</feature>
<evidence type="ECO:0000256" key="1">
    <source>
        <dbReference type="SAM" id="MobiDB-lite"/>
    </source>
</evidence>
<evidence type="ECO:0000313" key="4">
    <source>
        <dbReference type="Proteomes" id="UP000288212"/>
    </source>
</evidence>
<feature type="signal peptide" evidence="2">
    <location>
        <begin position="1"/>
        <end position="29"/>
    </location>
</feature>
<gene>
    <name evidence="3" type="ORF">CWE06_10470</name>
</gene>
<organism evidence="3 4">
    <name type="scientific">Aliidiomarina haloalkalitolerans</name>
    <dbReference type="NCBI Taxonomy" id="859059"/>
    <lineage>
        <taxon>Bacteria</taxon>
        <taxon>Pseudomonadati</taxon>
        <taxon>Pseudomonadota</taxon>
        <taxon>Gammaproteobacteria</taxon>
        <taxon>Alteromonadales</taxon>
        <taxon>Idiomarinaceae</taxon>
        <taxon>Aliidiomarina</taxon>
    </lineage>
</organism>
<reference evidence="3 4" key="1">
    <citation type="journal article" date="2011" name="Front. Microbiol.">
        <title>Genomic signatures of strain selection and enhancement in Bacillus atrophaeus var. globigii, a historical biowarfare simulant.</title>
        <authorList>
            <person name="Gibbons H.S."/>
            <person name="Broomall S.M."/>
            <person name="McNew L.A."/>
            <person name="Daligault H."/>
            <person name="Chapman C."/>
            <person name="Bruce D."/>
            <person name="Karavis M."/>
            <person name="Krepps M."/>
            <person name="McGregor P.A."/>
            <person name="Hong C."/>
            <person name="Park K.H."/>
            <person name="Akmal A."/>
            <person name="Feldman A."/>
            <person name="Lin J.S."/>
            <person name="Chang W.E."/>
            <person name="Higgs B.W."/>
            <person name="Demirev P."/>
            <person name="Lindquist J."/>
            <person name="Liem A."/>
            <person name="Fochler E."/>
            <person name="Read T.D."/>
            <person name="Tapia R."/>
            <person name="Johnson S."/>
            <person name="Bishop-Lilly K.A."/>
            <person name="Detter C."/>
            <person name="Han C."/>
            <person name="Sozhamannan S."/>
            <person name="Rosenzweig C.N."/>
            <person name="Skowronski E.W."/>
        </authorList>
    </citation>
    <scope>NUCLEOTIDE SEQUENCE [LARGE SCALE GENOMIC DNA]</scope>
    <source>
        <strain evidence="3 4">AK5</strain>
    </source>
</reference>
<dbReference type="AlphaFoldDB" id="A0A432VQZ7"/>
<dbReference type="Pfam" id="PF06082">
    <property type="entry name" value="YjbH"/>
    <property type="match status" value="1"/>
</dbReference>
<dbReference type="EMBL" id="PIPI01000008">
    <property type="protein sequence ID" value="RUO18659.1"/>
    <property type="molecule type" value="Genomic_DNA"/>
</dbReference>
<evidence type="ECO:0000313" key="3">
    <source>
        <dbReference type="EMBL" id="RUO18659.1"/>
    </source>
</evidence>
<dbReference type="OrthoDB" id="19542at2"/>
<dbReference type="PROSITE" id="PS51257">
    <property type="entry name" value="PROKAR_LIPOPROTEIN"/>
    <property type="match status" value="1"/>
</dbReference>
<sequence>MMKRTAVACAVALACFGGLSTGFVGVAYAGETAVVAGSAVAGSAAVAGAEASEAASTEQAMRHIRINDNVELSIAEPVRLSQLLEYVIANGQHALAGEHSSAEVHEVYWPQARLILLDRQAEVEAARLAVLADLNGLANYWRGKGGADNAAKAAKADAMAAQVRQWQLGFQPYAGIDIADARQHIADNPLLPPGQYQLWLPPRPDHIWLLGFLSDVGAADAVGAGSGSGADSGAAVASAHIPRQTVRGYVTGSGATSRVANAGGVINQNTVWHVGSGAGSGSGSSEEADHIKELPWGMHNAEAHELLPGDALFLGFEKWRLPRAYRHLHDSLPALLEHFVSGSEGNVADVANTAAPAAAERNITRSSSEPPAANHWSRLSRPATPGGATSGNYGGAGLVQMPNARFGEEGEVRISYTDMNEYKRYAVSLQVLDWVEATGFYVRVPSRLYSNSPGFSGNNIYTDKGFDLKMRLWEETAYFPQVALGIKDIGGTGLFAAEYLVASKQYGPFDFSVGAGFGRMGTRDHFDSPFCSLVDSMCDRPTGFSGRGGKFEYDSWFRGPMALFAGVEYQTPWAPLRVKVEYDGNDYSNEAARVDMTPRTPINVGLNYRVNHFFDLYAGYERGDTFTFGFSLRTNLNTLSQPKIMNAPVQPQPDAERTYEYVDAVNWRSVNRSLQRQYAYSGGRYLVHGDEDEQVVTMYAHPRRLRDGQDMLDRASRVFAAELPDSVKTYEFVEQSAFLPMVKTTVDAEAFKAAVDNRDPDVNPRDTSPLFVRSEAADMASVDDSLWVYNPEYRFSNSYGMKPHVVQSFGAPETFHFYQVGVKAFARRWLSPNVEVFGEVGVNLFNNFDKFNFTVDAFDDLPVPRVRTYVREYMLNDIWLDTLQATYYDRLSDNVYAMAYGGMLERMYGGVGGELLYRPLDRNWAVGVDVNQVWQRDFNGAFGFRDYNEVTGFVSLYYQVPWLHDSLVTLRAGQFLAGDKGVNVTFQRRFDSGVTVGAWASFTDVSTTDYGEGSFSKGFFLTIPFDIMSVFPSREHIGFSWIPLNRDGGQMLQRRSTLHSVTEPRAPYYNR</sequence>
<proteinExistence type="predicted"/>
<dbReference type="InterPro" id="IPR010344">
    <property type="entry name" value="YbjH"/>
</dbReference>